<evidence type="ECO:0000313" key="2">
    <source>
        <dbReference type="EMBL" id="RRC99362.1"/>
    </source>
</evidence>
<gene>
    <name evidence="2" type="ORF">EHS89_10995</name>
</gene>
<reference evidence="2 3" key="1">
    <citation type="submission" date="2018-11" db="EMBL/GenBank/DDBJ databases">
        <title>The draft genome sequence of Amphritea balenae JAMM 1525T.</title>
        <authorList>
            <person name="Fang Z."/>
            <person name="Zhang Y."/>
            <person name="Han X."/>
        </authorList>
    </citation>
    <scope>NUCLEOTIDE SEQUENCE [LARGE SCALE GENOMIC DNA]</scope>
    <source>
        <strain evidence="2 3">JAMM 1525</strain>
    </source>
</reference>
<dbReference type="EMBL" id="RQXV01000005">
    <property type="protein sequence ID" value="RRC99362.1"/>
    <property type="molecule type" value="Genomic_DNA"/>
</dbReference>
<dbReference type="InterPro" id="IPR040890">
    <property type="entry name" value="Znf_CopZ"/>
</dbReference>
<dbReference type="Proteomes" id="UP000267535">
    <property type="component" value="Unassembled WGS sequence"/>
</dbReference>
<name>A0A3P1ST59_9GAMM</name>
<feature type="domain" description="CopZ zinc binding" evidence="1">
    <location>
        <begin position="18"/>
        <end position="78"/>
    </location>
</feature>
<organism evidence="2 3">
    <name type="scientific">Amphritea balenae</name>
    <dbReference type="NCBI Taxonomy" id="452629"/>
    <lineage>
        <taxon>Bacteria</taxon>
        <taxon>Pseudomonadati</taxon>
        <taxon>Pseudomonadota</taxon>
        <taxon>Gammaproteobacteria</taxon>
        <taxon>Oceanospirillales</taxon>
        <taxon>Oceanospirillaceae</taxon>
        <taxon>Amphritea</taxon>
    </lineage>
</organism>
<dbReference type="NCBIfam" id="NF047645">
    <property type="entry name" value="CopZ_Nterm_CC"/>
    <property type="match status" value="1"/>
</dbReference>
<evidence type="ECO:0000259" key="1">
    <source>
        <dbReference type="Pfam" id="PF18423"/>
    </source>
</evidence>
<protein>
    <recommendedName>
        <fullName evidence="1">CopZ zinc binding domain-containing protein</fullName>
    </recommendedName>
</protein>
<dbReference type="InterPro" id="IPR041854">
    <property type="entry name" value="BFD-like_2Fe2S-bd_dom_sf"/>
</dbReference>
<sequence>MSDCCSSAATTGSFPKKHSCPVNGKEFSQVSPATIKHHLKTPWLWQSKDQGYYFCSDPGCEVVYFGQDNSVIKKAELRTRVGIKEASNDALVCYCYGVTRAEAENNPLIREFVVEETRQQRCACESRNPSGRCCLTDFPNR</sequence>
<keyword evidence="3" id="KW-1185">Reference proteome</keyword>
<evidence type="ECO:0000313" key="3">
    <source>
        <dbReference type="Proteomes" id="UP000267535"/>
    </source>
</evidence>
<dbReference type="Gene3D" id="1.10.10.1100">
    <property type="entry name" value="BFD-like [2Fe-2S]-binding domain"/>
    <property type="match status" value="1"/>
</dbReference>
<dbReference type="RefSeq" id="WP_124926200.1">
    <property type="nucleotide sequence ID" value="NZ_BMOH01000004.1"/>
</dbReference>
<dbReference type="CDD" id="cd10141">
    <property type="entry name" value="CopZ-like_Fer2_BFD-like"/>
    <property type="match status" value="1"/>
</dbReference>
<dbReference type="Gene3D" id="2.20.25.270">
    <property type="match status" value="1"/>
</dbReference>
<proteinExistence type="predicted"/>
<accession>A0A3P1ST59</accession>
<dbReference type="OrthoDB" id="9204577at2"/>
<comment type="caution">
    <text evidence="2">The sequence shown here is derived from an EMBL/GenBank/DDBJ whole genome shotgun (WGS) entry which is preliminary data.</text>
</comment>
<dbReference type="AlphaFoldDB" id="A0A3P1ST59"/>
<dbReference type="Pfam" id="PF18423">
    <property type="entry name" value="zf_CopZ"/>
    <property type="match status" value="1"/>
</dbReference>